<dbReference type="GeneID" id="19108863"/>
<reference evidence="1 2" key="1">
    <citation type="journal article" date="2012" name="PLoS Pathog.">
        <title>Diverse lifestyles and strategies of plant pathogenesis encoded in the genomes of eighteen Dothideomycetes fungi.</title>
        <authorList>
            <person name="Ohm R.A."/>
            <person name="Feau N."/>
            <person name="Henrissat B."/>
            <person name="Schoch C.L."/>
            <person name="Horwitz B.A."/>
            <person name="Barry K.W."/>
            <person name="Condon B.J."/>
            <person name="Copeland A.C."/>
            <person name="Dhillon B."/>
            <person name="Glaser F."/>
            <person name="Hesse C.N."/>
            <person name="Kosti I."/>
            <person name="LaButti K."/>
            <person name="Lindquist E.A."/>
            <person name="Lucas S."/>
            <person name="Salamov A.A."/>
            <person name="Bradshaw R.E."/>
            <person name="Ciuffetti L."/>
            <person name="Hamelin R.C."/>
            <person name="Kema G.H.J."/>
            <person name="Lawrence C."/>
            <person name="Scott J.A."/>
            <person name="Spatafora J.W."/>
            <person name="Turgeon B.G."/>
            <person name="de Wit P.J.G.M."/>
            <person name="Zhong S."/>
            <person name="Goodwin S.B."/>
            <person name="Grigoriev I.V."/>
        </authorList>
    </citation>
    <scope>NUCLEOTIDE SEQUENCE [LARGE SCALE GENOMIC DNA]</scope>
    <source>
        <strain evidence="1 2">UAMH 10762</strain>
    </source>
</reference>
<proteinExistence type="predicted"/>
<name>M2MG92_BAUPA</name>
<dbReference type="OrthoDB" id="2951834at2759"/>
<dbReference type="AlphaFoldDB" id="M2MG92"/>
<dbReference type="RefSeq" id="XP_007677084.1">
    <property type="nucleotide sequence ID" value="XM_007678894.1"/>
</dbReference>
<gene>
    <name evidence="1" type="ORF">BAUCODRAFT_148535</name>
</gene>
<keyword evidence="2" id="KW-1185">Reference proteome</keyword>
<organism evidence="1 2">
    <name type="scientific">Baudoinia panamericana (strain UAMH 10762)</name>
    <name type="common">Angels' share fungus</name>
    <name type="synonym">Baudoinia compniacensis (strain UAMH 10762)</name>
    <dbReference type="NCBI Taxonomy" id="717646"/>
    <lineage>
        <taxon>Eukaryota</taxon>
        <taxon>Fungi</taxon>
        <taxon>Dikarya</taxon>
        <taxon>Ascomycota</taxon>
        <taxon>Pezizomycotina</taxon>
        <taxon>Dothideomycetes</taxon>
        <taxon>Dothideomycetidae</taxon>
        <taxon>Mycosphaerellales</taxon>
        <taxon>Teratosphaeriaceae</taxon>
        <taxon>Baudoinia</taxon>
    </lineage>
</organism>
<dbReference type="KEGG" id="bcom:BAUCODRAFT_148535"/>
<evidence type="ECO:0000313" key="2">
    <source>
        <dbReference type="Proteomes" id="UP000011761"/>
    </source>
</evidence>
<dbReference type="EMBL" id="KB445556">
    <property type="protein sequence ID" value="EMC95646.1"/>
    <property type="molecule type" value="Genomic_DNA"/>
</dbReference>
<protein>
    <submittedName>
        <fullName evidence="1">Uncharacterized protein</fullName>
    </submittedName>
</protein>
<sequence>MATTSPSDLLLAKLSAELRVQIYHYILMTSKPLRRPLLSDASITSLLLVNHQICNEAIDVLYSNNAFKLSLQEVATYPNRTNFSEMRHIFLAHPIGDGEYGFKEGEGGLCTHACRFIAATKQMPLPLHLCEVVIEVGHLSSAYHAELVSTTIGGRVRDVDVGVWEVEFGQGFRMVVRYERLCRVWSRIWGDAVGRDFAIRMATEDRFDYDYGCLTRADMLCALVYCAVGDSGFSDVELSAFFEDAGLALWSYSGVTFADIEGTTDTVFGEGFDFGKVAPGKRRECGRANRILLAVLEAVTLRNDET</sequence>
<dbReference type="Proteomes" id="UP000011761">
    <property type="component" value="Unassembled WGS sequence"/>
</dbReference>
<evidence type="ECO:0000313" key="1">
    <source>
        <dbReference type="EMBL" id="EMC95646.1"/>
    </source>
</evidence>
<dbReference type="HOGENOM" id="CLU_909076_0_0_1"/>
<accession>M2MG92</accession>